<evidence type="ECO:0000256" key="1">
    <source>
        <dbReference type="SAM" id="MobiDB-lite"/>
    </source>
</evidence>
<feature type="compositionally biased region" description="Basic and acidic residues" evidence="1">
    <location>
        <begin position="75"/>
        <end position="89"/>
    </location>
</feature>
<feature type="region of interest" description="Disordered" evidence="1">
    <location>
        <begin position="70"/>
        <end position="89"/>
    </location>
</feature>
<proteinExistence type="predicted"/>
<comment type="caution">
    <text evidence="2">The sequence shown here is derived from an EMBL/GenBank/DDBJ whole genome shotgun (WGS) entry which is preliminary data.</text>
</comment>
<dbReference type="EMBL" id="BARS01002141">
    <property type="protein sequence ID" value="GAF81799.1"/>
    <property type="molecule type" value="Genomic_DNA"/>
</dbReference>
<sequence>MAKKDIKLSTEELEKLQGLQKDYNQLKVQLGDTVLQQNDVLKKIELIREAFKNEEGPLMEKYGKNSTINLETGEVTEKPEETPELKITK</sequence>
<organism evidence="2">
    <name type="scientific">marine sediment metagenome</name>
    <dbReference type="NCBI Taxonomy" id="412755"/>
    <lineage>
        <taxon>unclassified sequences</taxon>
        <taxon>metagenomes</taxon>
        <taxon>ecological metagenomes</taxon>
    </lineage>
</organism>
<dbReference type="AlphaFoldDB" id="X0SL98"/>
<name>X0SL98_9ZZZZ</name>
<accession>X0SL98</accession>
<evidence type="ECO:0000313" key="2">
    <source>
        <dbReference type="EMBL" id="GAF81799.1"/>
    </source>
</evidence>
<gene>
    <name evidence="2" type="ORF">S01H1_04011</name>
</gene>
<protein>
    <submittedName>
        <fullName evidence="2">Uncharacterized protein</fullName>
    </submittedName>
</protein>
<reference evidence="2" key="1">
    <citation type="journal article" date="2014" name="Front. Microbiol.">
        <title>High frequency of phylogenetically diverse reductive dehalogenase-homologous genes in deep subseafloor sedimentary metagenomes.</title>
        <authorList>
            <person name="Kawai M."/>
            <person name="Futagami T."/>
            <person name="Toyoda A."/>
            <person name="Takaki Y."/>
            <person name="Nishi S."/>
            <person name="Hori S."/>
            <person name="Arai W."/>
            <person name="Tsubouchi T."/>
            <person name="Morono Y."/>
            <person name="Uchiyama I."/>
            <person name="Ito T."/>
            <person name="Fujiyama A."/>
            <person name="Inagaki F."/>
            <person name="Takami H."/>
        </authorList>
    </citation>
    <scope>NUCLEOTIDE SEQUENCE</scope>
    <source>
        <strain evidence="2">Expedition CK06-06</strain>
    </source>
</reference>